<feature type="signal peptide" evidence="1">
    <location>
        <begin position="1"/>
        <end position="18"/>
    </location>
</feature>
<evidence type="ECO:0000256" key="1">
    <source>
        <dbReference type="SAM" id="SignalP"/>
    </source>
</evidence>
<reference evidence="2" key="1">
    <citation type="submission" date="2015-12" db="EMBL/GenBank/DDBJ databases">
        <title>De novo transcriptome assembly of four potential Pierce s Disease insect vectors from Arizona vineyards.</title>
        <authorList>
            <person name="Tassone E.E."/>
        </authorList>
    </citation>
    <scope>NUCLEOTIDE SEQUENCE</scope>
</reference>
<dbReference type="AlphaFoldDB" id="A0A1B6CPM7"/>
<evidence type="ECO:0000313" key="2">
    <source>
        <dbReference type="EMBL" id="JAS15442.1"/>
    </source>
</evidence>
<dbReference type="EMBL" id="GEDC01021856">
    <property type="protein sequence ID" value="JAS15442.1"/>
    <property type="molecule type" value="Transcribed_RNA"/>
</dbReference>
<proteinExistence type="predicted"/>
<sequence length="128" mass="15003">MKKLASLLLTTLLLCVESKFRIDDPTLDRINDLGLVAALKTNEILMKMDTPNVAPKEKLMMLKELMEEERAWLDKINRTWINNTMDQNDERYKTVLLALEKIDNLGDYIRRSTKYQIEKAEDVMDLLK</sequence>
<gene>
    <name evidence="2" type="ORF">g.24347</name>
</gene>
<feature type="non-terminal residue" evidence="2">
    <location>
        <position position="128"/>
    </location>
</feature>
<protein>
    <submittedName>
        <fullName evidence="2">Uncharacterized protein</fullName>
    </submittedName>
</protein>
<organism evidence="2">
    <name type="scientific">Clastoptera arizonana</name>
    <name type="common">Arizona spittle bug</name>
    <dbReference type="NCBI Taxonomy" id="38151"/>
    <lineage>
        <taxon>Eukaryota</taxon>
        <taxon>Metazoa</taxon>
        <taxon>Ecdysozoa</taxon>
        <taxon>Arthropoda</taxon>
        <taxon>Hexapoda</taxon>
        <taxon>Insecta</taxon>
        <taxon>Pterygota</taxon>
        <taxon>Neoptera</taxon>
        <taxon>Paraneoptera</taxon>
        <taxon>Hemiptera</taxon>
        <taxon>Auchenorrhyncha</taxon>
        <taxon>Cercopoidea</taxon>
        <taxon>Clastopteridae</taxon>
        <taxon>Clastoptera</taxon>
    </lineage>
</organism>
<feature type="chain" id="PRO_5008580669" evidence="1">
    <location>
        <begin position="19"/>
        <end position="128"/>
    </location>
</feature>
<accession>A0A1B6CPM7</accession>
<keyword evidence="1" id="KW-0732">Signal</keyword>
<name>A0A1B6CPM7_9HEMI</name>